<dbReference type="EMBL" id="CALYLO010000007">
    <property type="protein sequence ID" value="CAH8247634.1"/>
    <property type="molecule type" value="Genomic_DNA"/>
</dbReference>
<organism evidence="1 2">
    <name type="scientific">Paenibacillus melissococcoides</name>
    <dbReference type="NCBI Taxonomy" id="2912268"/>
    <lineage>
        <taxon>Bacteria</taxon>
        <taxon>Bacillati</taxon>
        <taxon>Bacillota</taxon>
        <taxon>Bacilli</taxon>
        <taxon>Bacillales</taxon>
        <taxon>Paenibacillaceae</taxon>
        <taxon>Paenibacillus</taxon>
    </lineage>
</organism>
<reference evidence="1" key="1">
    <citation type="submission" date="2022-06" db="EMBL/GenBank/DDBJ databases">
        <authorList>
            <person name="Dietemann V."/>
            <person name="Ory F."/>
            <person name="Dainat B."/>
            <person name="Oberhansli S."/>
        </authorList>
    </citation>
    <scope>NUCLEOTIDE SEQUENCE</scope>
    <source>
        <strain evidence="1">Ena-SAMPLE-TAB-26-04-2022-14:26:32:270-5432</strain>
    </source>
</reference>
<keyword evidence="2" id="KW-1185">Reference proteome</keyword>
<sequence length="100" mass="11418">MTEWQIHRIHFSIATIFVTRRDGYDMFLRYSVSFPLISERRASPELQKNDNRSLAPRPAYTGRALARAGLSDFSRPAQLVSEIFLDGTPFSDKLFPAPSL</sequence>
<protein>
    <submittedName>
        <fullName evidence="1">Uncharacterized protein</fullName>
    </submittedName>
</protein>
<accession>A0ABN8U928</accession>
<dbReference type="RefSeq" id="WP_213427208.1">
    <property type="nucleotide sequence ID" value="NZ_AP031286.1"/>
</dbReference>
<dbReference type="Proteomes" id="UP001154322">
    <property type="component" value="Unassembled WGS sequence"/>
</dbReference>
<evidence type="ECO:0000313" key="1">
    <source>
        <dbReference type="EMBL" id="CAH8247634.1"/>
    </source>
</evidence>
<evidence type="ECO:0000313" key="2">
    <source>
        <dbReference type="Proteomes" id="UP001154322"/>
    </source>
</evidence>
<proteinExistence type="predicted"/>
<comment type="caution">
    <text evidence="1">The sequence shown here is derived from an EMBL/GenBank/DDBJ whole genome shotgun (WGS) entry which is preliminary data.</text>
</comment>
<gene>
    <name evidence="1" type="ORF">WJ0W_004887</name>
</gene>
<name>A0ABN8U928_9BACL</name>